<protein>
    <submittedName>
        <fullName evidence="1">Uncharacterized protein</fullName>
    </submittedName>
</protein>
<proteinExistence type="predicted"/>
<dbReference type="EMBL" id="JADGKB010000197">
    <property type="protein sequence ID" value="KAJ3251157.1"/>
    <property type="molecule type" value="Genomic_DNA"/>
</dbReference>
<dbReference type="Proteomes" id="UP001210925">
    <property type="component" value="Unassembled WGS sequence"/>
</dbReference>
<evidence type="ECO:0000313" key="1">
    <source>
        <dbReference type="EMBL" id="KAJ3251157.1"/>
    </source>
</evidence>
<keyword evidence="2" id="KW-1185">Reference proteome</keyword>
<accession>A0AAD5UCU0</accession>
<evidence type="ECO:0000313" key="2">
    <source>
        <dbReference type="Proteomes" id="UP001210925"/>
    </source>
</evidence>
<comment type="caution">
    <text evidence="1">The sequence shown here is derived from an EMBL/GenBank/DDBJ whole genome shotgun (WGS) entry which is preliminary data.</text>
</comment>
<name>A0AAD5UCU0_9FUNG</name>
<feature type="non-terminal residue" evidence="1">
    <location>
        <position position="1"/>
    </location>
</feature>
<gene>
    <name evidence="1" type="ORF">HK103_002601</name>
</gene>
<dbReference type="AlphaFoldDB" id="A0AAD5UCU0"/>
<reference evidence="1" key="1">
    <citation type="submission" date="2020-05" db="EMBL/GenBank/DDBJ databases">
        <title>Phylogenomic resolution of chytrid fungi.</title>
        <authorList>
            <person name="Stajich J.E."/>
            <person name="Amses K."/>
            <person name="Simmons R."/>
            <person name="Seto K."/>
            <person name="Myers J."/>
            <person name="Bonds A."/>
            <person name="Quandt C.A."/>
            <person name="Barry K."/>
            <person name="Liu P."/>
            <person name="Grigoriev I."/>
            <person name="Longcore J.E."/>
            <person name="James T.Y."/>
        </authorList>
    </citation>
    <scope>NUCLEOTIDE SEQUENCE</scope>
    <source>
        <strain evidence="1">PLAUS21</strain>
    </source>
</reference>
<organism evidence="1 2">
    <name type="scientific">Boothiomyces macroporosus</name>
    <dbReference type="NCBI Taxonomy" id="261099"/>
    <lineage>
        <taxon>Eukaryota</taxon>
        <taxon>Fungi</taxon>
        <taxon>Fungi incertae sedis</taxon>
        <taxon>Chytridiomycota</taxon>
        <taxon>Chytridiomycota incertae sedis</taxon>
        <taxon>Chytridiomycetes</taxon>
        <taxon>Rhizophydiales</taxon>
        <taxon>Terramycetaceae</taxon>
        <taxon>Boothiomyces</taxon>
    </lineage>
</organism>
<sequence>VSLLSSSDAENLNPGQTHQWKIDEWDLVIITNPDWLKEAIGVEGKLGVYVEAGSILFFNEPIISIPNNVKILNGRDSRITVHNKTAEHIKIWLTSWSQGKPAEIKLNGMHSETFKRTGPEFIVIKDSKGVKFGFLIASGSEVLISDQIDIEERKLKRAPSRIFQLFKSAFSVR</sequence>